<sequence length="1235" mass="130389">MSISPPPLSPSSPTGSPSSPSSPHYLAAQSLSDSDHRFPPSSPPQGPAPTLPVPPVAPVSRARSGSRTYSEVQAEEKELERRRTKSRERGDPEPQHDHGHDGSPQGEDGLSIGELRAEMETLFSLRRRSMSQPLTVDPDLPPTAPPTSAPPASAIRPKLSLTITPPGHEIPGGGLSPTAPSPAETGTLVRRKSSTSGRLPSEHPLPTPLPPIPSPPLPPQYANNSPTSDQSSLSATSQIPSQDLFWLPASLHPELAPQEFKAFIREQTRPDALARRTSLGHSASVSGGRPGRRVSMLRGEYKPRKDDGVGEGGLGGGGVGTAQLRRTASSGGAGAGSRRSMSGSTLNFEELTIKDLQRLEELAAKAESEGATEGEGEGERLGRVLRRSLSLNPHRMAAAGGAQLPGVLDPSLDPSAHLSSASWDADDADAADSDAPIIIPPPGQILRRNARTKIRKTGPGGEILGGRGGSRFGSRRTRSTGGESVGVTSPVLGGQEDDAGGDVSFESVESDDHYRAGVAPPVRQASEGESLEGSSPPSSDNQHADVQHIEVAPIPPPAVPHLVADEPAPPIVESPVTSPSLEGAPPVALPVSASHPAVISPASAEYDWASQHLPRQSNPPPPPLPLPPQQPSYNIHPAAQTSQREPFSAVPPPQAVPVPLPAALERKASDSSIASSVSSKSESHKSGSAKEKKSGWARLGLGSSKDDEAKKKKGKVKEKEREREKERDKDADGSSSAHSTAEEKPNSNKEKQKDSSSLFGGLFGRRRAEYDHPLPPATTPSPPPEVHTPPPPPTASGALLPNGRYANFYRLPIHVERAIYRLSHIKLANPRRPLYEQVLISNLMFWYLGLIQKPQPPPPAAQPVPVPGLRHQHASPSTSGTAPVEEQQYPAAKEPSHKRVGLSKPANDPRRGARAAEMPVKQPSYEVQNQQLEQERYHQQQQQHHQPSQHHQQQPTTHQYHHHVPPQQSAPSPSSSSSSSLHLQPQSTTPTHQHSAYTPHPQPATPCSSKTPFFSGAPLSPPAEASNGDLKARSPDRASAPAAIYTARSSSNSHVPTATADDDADDDRPLASQTQQREPYPPHRPTPVTSYPKHDIGFEVTSRSYGGSGGGSSNRSSLDLKRVSIMSDKSFDASEIYEAYGAPNGGASPPMGSTLEIPPSSTAAPPLAPQQQKPASALAPIEKPANALLGTVAPRGSSLRALSDPSAGGVKKGRHPVVTPVGAADGGRGGTSEYR</sequence>
<proteinExistence type="predicted"/>
<feature type="compositionally biased region" description="Polar residues" evidence="1">
    <location>
        <begin position="1047"/>
        <end position="1056"/>
    </location>
</feature>
<feature type="compositionally biased region" description="Basic and acidic residues" evidence="1">
    <location>
        <begin position="74"/>
        <end position="101"/>
    </location>
</feature>
<feature type="compositionally biased region" description="Basic and acidic residues" evidence="1">
    <location>
        <begin position="299"/>
        <end position="308"/>
    </location>
</feature>
<evidence type="ECO:0000259" key="2">
    <source>
        <dbReference type="SMART" id="SM01327"/>
    </source>
</evidence>
<dbReference type="EMBL" id="CENE01000015">
    <property type="protein sequence ID" value="CEQ41509.1"/>
    <property type="molecule type" value="Genomic_DNA"/>
</dbReference>
<feature type="region of interest" description="Disordered" evidence="1">
    <location>
        <begin position="1142"/>
        <end position="1182"/>
    </location>
</feature>
<dbReference type="InterPro" id="IPR013941">
    <property type="entry name" value="ZDS1_C"/>
</dbReference>
<reference evidence="4" key="1">
    <citation type="submission" date="2015-02" db="EMBL/GenBank/DDBJ databases">
        <authorList>
            <person name="Gon?alves P."/>
        </authorList>
    </citation>
    <scope>NUCLEOTIDE SEQUENCE [LARGE SCALE GENOMIC DNA]</scope>
</reference>
<feature type="compositionally biased region" description="Pro residues" evidence="1">
    <location>
        <begin position="856"/>
        <end position="866"/>
    </location>
</feature>
<dbReference type="PANTHER" id="PTHR28089">
    <property type="entry name" value="PROTEIN ZDS1-RELATED"/>
    <property type="match status" value="1"/>
</dbReference>
<accession>A0A0D6END9</accession>
<evidence type="ECO:0000313" key="3">
    <source>
        <dbReference type="EMBL" id="CEQ41509.1"/>
    </source>
</evidence>
<dbReference type="AlphaFoldDB" id="A0A0D6END9"/>
<feature type="region of interest" description="Disordered" evidence="1">
    <location>
        <begin position="401"/>
        <end position="591"/>
    </location>
</feature>
<feature type="compositionally biased region" description="Gly residues" evidence="1">
    <location>
        <begin position="1224"/>
        <end position="1235"/>
    </location>
</feature>
<feature type="compositionally biased region" description="Low complexity" evidence="1">
    <location>
        <begin position="670"/>
        <end position="680"/>
    </location>
</feature>
<dbReference type="GO" id="GO:0005737">
    <property type="term" value="C:cytoplasm"/>
    <property type="evidence" value="ECO:0007669"/>
    <property type="project" value="TreeGrafter"/>
</dbReference>
<feature type="compositionally biased region" description="Basic and acidic residues" evidence="1">
    <location>
        <begin position="681"/>
        <end position="694"/>
    </location>
</feature>
<dbReference type="GO" id="GO:0030010">
    <property type="term" value="P:establishment of cell polarity"/>
    <property type="evidence" value="ECO:0007669"/>
    <property type="project" value="TreeGrafter"/>
</dbReference>
<gene>
    <name evidence="3" type="primary">SPOSA6832_03235</name>
</gene>
<feature type="region of interest" description="Disordered" evidence="1">
    <location>
        <begin position="856"/>
        <end position="1094"/>
    </location>
</feature>
<feature type="compositionally biased region" description="Gly residues" evidence="1">
    <location>
        <begin position="310"/>
        <end position="320"/>
    </location>
</feature>
<organism evidence="3 4">
    <name type="scientific">Sporidiobolus salmonicolor</name>
    <name type="common">Yeast-like fungus</name>
    <name type="synonym">Sporobolomyces salmonicolor</name>
    <dbReference type="NCBI Taxonomy" id="5005"/>
    <lineage>
        <taxon>Eukaryota</taxon>
        <taxon>Fungi</taxon>
        <taxon>Dikarya</taxon>
        <taxon>Basidiomycota</taxon>
        <taxon>Pucciniomycotina</taxon>
        <taxon>Microbotryomycetes</taxon>
        <taxon>Sporidiobolales</taxon>
        <taxon>Sporidiobolaceae</taxon>
        <taxon>Sporobolomyces</taxon>
    </lineage>
</organism>
<feature type="compositionally biased region" description="Low complexity" evidence="1">
    <location>
        <begin position="1158"/>
        <end position="1180"/>
    </location>
</feature>
<feature type="compositionally biased region" description="Polar residues" evidence="1">
    <location>
        <begin position="221"/>
        <end position="239"/>
    </location>
</feature>
<feature type="domain" description="Protein Zds1 C-terminal" evidence="2">
    <location>
        <begin position="800"/>
        <end position="852"/>
    </location>
</feature>
<feature type="region of interest" description="Disordered" evidence="1">
    <location>
        <begin position="1194"/>
        <end position="1235"/>
    </location>
</feature>
<dbReference type="InterPro" id="IPR040206">
    <property type="entry name" value="Zds1/2"/>
</dbReference>
<evidence type="ECO:0000256" key="1">
    <source>
        <dbReference type="SAM" id="MobiDB-lite"/>
    </source>
</evidence>
<feature type="compositionally biased region" description="Low complexity" evidence="1">
    <location>
        <begin position="11"/>
        <end position="23"/>
    </location>
</feature>
<feature type="compositionally biased region" description="Pro residues" evidence="1">
    <location>
        <begin position="617"/>
        <end position="630"/>
    </location>
</feature>
<feature type="compositionally biased region" description="Basic and acidic residues" evidence="1">
    <location>
        <begin position="740"/>
        <end position="754"/>
    </location>
</feature>
<dbReference type="SMART" id="SM01327">
    <property type="entry name" value="Zds_C"/>
    <property type="match status" value="1"/>
</dbReference>
<keyword evidence="4" id="KW-1185">Reference proteome</keyword>
<feature type="compositionally biased region" description="Low complexity" evidence="1">
    <location>
        <begin position="325"/>
        <end position="344"/>
    </location>
</feature>
<feature type="region of interest" description="Disordered" evidence="1">
    <location>
        <begin position="272"/>
        <end position="347"/>
    </location>
</feature>
<protein>
    <submittedName>
        <fullName evidence="3">SPOSA6832_03235-mRNA-1:cds</fullName>
    </submittedName>
</protein>
<dbReference type="Pfam" id="PF08632">
    <property type="entry name" value="Zds_C"/>
    <property type="match status" value="1"/>
</dbReference>
<dbReference type="PANTHER" id="PTHR28089:SF1">
    <property type="entry name" value="PROTEIN ZDS1-RELATED"/>
    <property type="match status" value="1"/>
</dbReference>
<feature type="compositionally biased region" description="Pro residues" evidence="1">
    <location>
        <begin position="139"/>
        <end position="149"/>
    </location>
</feature>
<feature type="compositionally biased region" description="Pro residues" evidence="1">
    <location>
        <begin position="649"/>
        <end position="660"/>
    </location>
</feature>
<name>A0A0D6END9_SPOSA</name>
<feature type="region of interest" description="Disordered" evidence="1">
    <location>
        <begin position="1"/>
        <end position="239"/>
    </location>
</feature>
<feature type="compositionally biased region" description="Pro residues" evidence="1">
    <location>
        <begin position="203"/>
        <end position="219"/>
    </location>
</feature>
<feature type="compositionally biased region" description="Low complexity" evidence="1">
    <location>
        <begin position="939"/>
        <end position="958"/>
    </location>
</feature>
<dbReference type="Proteomes" id="UP000243876">
    <property type="component" value="Unassembled WGS sequence"/>
</dbReference>
<feature type="compositionally biased region" description="Low complexity" evidence="1">
    <location>
        <begin position="527"/>
        <end position="539"/>
    </location>
</feature>
<feature type="compositionally biased region" description="Basic and acidic residues" evidence="1">
    <location>
        <begin position="717"/>
        <end position="732"/>
    </location>
</feature>
<feature type="region of interest" description="Disordered" evidence="1">
    <location>
        <begin position="607"/>
        <end position="799"/>
    </location>
</feature>
<dbReference type="OrthoDB" id="5589766at2759"/>
<feature type="compositionally biased region" description="Low complexity" evidence="1">
    <location>
        <begin position="965"/>
        <end position="987"/>
    </location>
</feature>
<dbReference type="GO" id="GO:0010971">
    <property type="term" value="P:positive regulation of G2/M transition of mitotic cell cycle"/>
    <property type="evidence" value="ECO:0007669"/>
    <property type="project" value="TreeGrafter"/>
</dbReference>
<feature type="compositionally biased region" description="Pro residues" evidence="1">
    <location>
        <begin position="40"/>
        <end position="57"/>
    </location>
</feature>
<feature type="compositionally biased region" description="Pro residues" evidence="1">
    <location>
        <begin position="773"/>
        <end position="794"/>
    </location>
</feature>
<feature type="compositionally biased region" description="Gly residues" evidence="1">
    <location>
        <begin position="458"/>
        <end position="471"/>
    </location>
</feature>
<feature type="compositionally biased region" description="Pro residues" evidence="1">
    <location>
        <begin position="1"/>
        <end position="10"/>
    </location>
</feature>
<evidence type="ECO:0000313" key="4">
    <source>
        <dbReference type="Proteomes" id="UP000243876"/>
    </source>
</evidence>